<reference evidence="3 4" key="1">
    <citation type="submission" date="2024-05" db="EMBL/GenBank/DDBJ databases">
        <title>Roseateles sp. DJS-2-20 16S ribosomal RNA gene Genome sequencing and assembly.</title>
        <authorList>
            <person name="Woo H."/>
        </authorList>
    </citation>
    <scope>NUCLEOTIDE SEQUENCE [LARGE SCALE GENOMIC DNA]</scope>
    <source>
        <strain evidence="3 4">DJS-2-20</strain>
    </source>
</reference>
<dbReference type="SUPFAM" id="SSF51735">
    <property type="entry name" value="NAD(P)-binding Rossmann-fold domains"/>
    <property type="match status" value="1"/>
</dbReference>
<protein>
    <submittedName>
        <fullName evidence="3">SDR family NAD(P)-dependent oxidoreductase</fullName>
    </submittedName>
</protein>
<dbReference type="PANTHER" id="PTHR44196">
    <property type="entry name" value="DEHYDROGENASE/REDUCTASE SDR FAMILY MEMBER 7B"/>
    <property type="match status" value="1"/>
</dbReference>
<dbReference type="PRINTS" id="PR00081">
    <property type="entry name" value="GDHRDH"/>
</dbReference>
<comment type="similarity">
    <text evidence="1">Belongs to the short-chain dehydrogenases/reductases (SDR) family.</text>
</comment>
<comment type="caution">
    <text evidence="3">The sequence shown here is derived from an EMBL/GenBank/DDBJ whole genome shotgun (WGS) entry which is preliminary data.</text>
</comment>
<evidence type="ECO:0000313" key="4">
    <source>
        <dbReference type="Proteomes" id="UP001495147"/>
    </source>
</evidence>
<dbReference type="Gene3D" id="3.40.50.720">
    <property type="entry name" value="NAD(P)-binding Rossmann-like Domain"/>
    <property type="match status" value="1"/>
</dbReference>
<keyword evidence="2" id="KW-0560">Oxidoreductase</keyword>
<dbReference type="InterPro" id="IPR002347">
    <property type="entry name" value="SDR_fam"/>
</dbReference>
<keyword evidence="4" id="KW-1185">Reference proteome</keyword>
<evidence type="ECO:0000256" key="1">
    <source>
        <dbReference type="ARBA" id="ARBA00006484"/>
    </source>
</evidence>
<dbReference type="InterPro" id="IPR036291">
    <property type="entry name" value="NAD(P)-bd_dom_sf"/>
</dbReference>
<dbReference type="Proteomes" id="UP001495147">
    <property type="component" value="Unassembled WGS sequence"/>
</dbReference>
<evidence type="ECO:0000313" key="3">
    <source>
        <dbReference type="EMBL" id="MEO3690140.1"/>
    </source>
</evidence>
<sequence length="260" mass="27965">MSLNPQLHDWRGKTVWLVGASTGIGRATAALLHKLGATVIVSARQQALLEGFVREHPGSEAIALDVLDASALKAAVVQLRARHARLDLIVYAAGTYRPLSALAFDRALAQQHFDINVGGALNLLDAALPWLLDQGRAGAGGHLSLISSIAASRGLPKALAYGPSKAALTHLAEVLYLDLHPLGLGVSVIHPGFVTTPLTAQNDFKMPAEISAETAARAMLDGWARGHFDIHFPRRFTGVLKLLRWLPDALYFRFVTRATR</sequence>
<proteinExistence type="inferred from homology"/>
<evidence type="ECO:0000256" key="2">
    <source>
        <dbReference type="ARBA" id="ARBA00023002"/>
    </source>
</evidence>
<organism evidence="3 4">
    <name type="scientific">Roseateles paludis</name>
    <dbReference type="NCBI Taxonomy" id="3145238"/>
    <lineage>
        <taxon>Bacteria</taxon>
        <taxon>Pseudomonadati</taxon>
        <taxon>Pseudomonadota</taxon>
        <taxon>Betaproteobacteria</taxon>
        <taxon>Burkholderiales</taxon>
        <taxon>Sphaerotilaceae</taxon>
        <taxon>Roseateles</taxon>
    </lineage>
</organism>
<dbReference type="RefSeq" id="WP_347702973.1">
    <property type="nucleotide sequence ID" value="NZ_JBDPZD010000001.1"/>
</dbReference>
<gene>
    <name evidence="3" type="ORF">ABDJ85_01580</name>
</gene>
<dbReference type="EMBL" id="JBDPZD010000001">
    <property type="protein sequence ID" value="MEO3690140.1"/>
    <property type="molecule type" value="Genomic_DNA"/>
</dbReference>
<name>A0ABV0FW56_9BURK</name>
<dbReference type="PANTHER" id="PTHR44196:SF1">
    <property type="entry name" value="DEHYDROGENASE_REDUCTASE SDR FAMILY MEMBER 7B"/>
    <property type="match status" value="1"/>
</dbReference>
<dbReference type="Pfam" id="PF00106">
    <property type="entry name" value="adh_short"/>
    <property type="match status" value="1"/>
</dbReference>
<accession>A0ABV0FW56</accession>